<dbReference type="Proteomes" id="UP001195483">
    <property type="component" value="Unassembled WGS sequence"/>
</dbReference>
<dbReference type="InterPro" id="IPR015912">
    <property type="entry name" value="Phosphofructokinase_CS"/>
</dbReference>
<comment type="similarity">
    <text evidence="4">Belongs to the bacterial ribosomal protein bL19 family.</text>
</comment>
<evidence type="ECO:0000256" key="2">
    <source>
        <dbReference type="ARBA" id="ARBA00004496"/>
    </source>
</evidence>
<evidence type="ECO:0000313" key="18">
    <source>
        <dbReference type="EMBL" id="KAK3582416.1"/>
    </source>
</evidence>
<evidence type="ECO:0000256" key="15">
    <source>
        <dbReference type="ARBA" id="ARBA00035359"/>
    </source>
</evidence>
<dbReference type="PANTHER" id="PTHR13697:SF52">
    <property type="entry name" value="ATP-DEPENDENT 6-PHOSPHOFRUCTOKINASE 3"/>
    <property type="match status" value="1"/>
</dbReference>
<dbReference type="GO" id="GO:0006412">
    <property type="term" value="P:translation"/>
    <property type="evidence" value="ECO:0007669"/>
    <property type="project" value="InterPro"/>
</dbReference>
<dbReference type="FunFam" id="2.30.30.790:FF:000001">
    <property type="entry name" value="50S ribosomal protein L19"/>
    <property type="match status" value="1"/>
</dbReference>
<accession>A0AAE0RZE0</accession>
<dbReference type="GO" id="GO:0042802">
    <property type="term" value="F:identical protein binding"/>
    <property type="evidence" value="ECO:0007669"/>
    <property type="project" value="TreeGrafter"/>
</dbReference>
<evidence type="ECO:0000256" key="14">
    <source>
        <dbReference type="ARBA" id="ARBA00035288"/>
    </source>
</evidence>
<dbReference type="NCBIfam" id="NF002872">
    <property type="entry name" value="PRK03202.1"/>
    <property type="match status" value="1"/>
</dbReference>
<dbReference type="Gene3D" id="2.30.30.790">
    <property type="match status" value="1"/>
</dbReference>
<dbReference type="GO" id="GO:0016208">
    <property type="term" value="F:AMP binding"/>
    <property type="evidence" value="ECO:0007669"/>
    <property type="project" value="TreeGrafter"/>
</dbReference>
<keyword evidence="12" id="KW-0324">Glycolysis</keyword>
<reference evidence="18" key="3">
    <citation type="submission" date="2023-05" db="EMBL/GenBank/DDBJ databases">
        <authorList>
            <person name="Smith C.H."/>
        </authorList>
    </citation>
    <scope>NUCLEOTIDE SEQUENCE</scope>
    <source>
        <strain evidence="18">CHS0354</strain>
        <tissue evidence="18">Mantle</tissue>
    </source>
</reference>
<dbReference type="InterPro" id="IPR000023">
    <property type="entry name" value="Phosphofructokinase_dom"/>
</dbReference>
<comment type="subcellular location">
    <subcellularLocation>
        <location evidence="2">Cytoplasm</location>
    </subcellularLocation>
</comment>
<evidence type="ECO:0000256" key="1">
    <source>
        <dbReference type="ARBA" id="ARBA00001946"/>
    </source>
</evidence>
<keyword evidence="6" id="KW-0963">Cytoplasm</keyword>
<dbReference type="InterPro" id="IPR008991">
    <property type="entry name" value="Translation_prot_SH3-like_sf"/>
</dbReference>
<comment type="caution">
    <text evidence="18">The sequence shown here is derived from an EMBL/GenBank/DDBJ whole genome shotgun (WGS) entry which is preliminary data.</text>
</comment>
<dbReference type="GO" id="GO:0003872">
    <property type="term" value="F:6-phosphofructokinase activity"/>
    <property type="evidence" value="ECO:0007669"/>
    <property type="project" value="UniProtKB-EC"/>
</dbReference>
<comment type="catalytic activity">
    <reaction evidence="16">
        <text>beta-D-fructose 6-phosphate + ATP = beta-D-fructose 1,6-bisphosphate + ADP + H(+)</text>
        <dbReference type="Rhea" id="RHEA:16109"/>
        <dbReference type="ChEBI" id="CHEBI:15378"/>
        <dbReference type="ChEBI" id="CHEBI:30616"/>
        <dbReference type="ChEBI" id="CHEBI:32966"/>
        <dbReference type="ChEBI" id="CHEBI:57634"/>
        <dbReference type="ChEBI" id="CHEBI:456216"/>
        <dbReference type="EC" id="2.7.1.11"/>
    </reaction>
</comment>
<dbReference type="GO" id="GO:0047334">
    <property type="term" value="F:diphosphate-fructose-6-phosphate 1-phosphotransferase activity"/>
    <property type="evidence" value="ECO:0007669"/>
    <property type="project" value="InterPro"/>
</dbReference>
<keyword evidence="7" id="KW-0808">Transferase</keyword>
<keyword evidence="19" id="KW-1185">Reference proteome</keyword>
<proteinExistence type="inferred from homology"/>
<feature type="domain" description="Phosphofructokinase" evidence="17">
    <location>
        <begin position="109"/>
        <end position="414"/>
    </location>
</feature>
<keyword evidence="13" id="KW-0687">Ribonucleoprotein</keyword>
<evidence type="ECO:0000256" key="13">
    <source>
        <dbReference type="ARBA" id="ARBA00023274"/>
    </source>
</evidence>
<gene>
    <name evidence="18" type="ORF">CHS0354_023962</name>
</gene>
<evidence type="ECO:0000256" key="10">
    <source>
        <dbReference type="ARBA" id="ARBA00022842"/>
    </source>
</evidence>
<dbReference type="HAMAP" id="MF_00402">
    <property type="entry name" value="Ribosomal_bL19"/>
    <property type="match status" value="1"/>
</dbReference>
<evidence type="ECO:0000256" key="9">
    <source>
        <dbReference type="ARBA" id="ARBA00022777"/>
    </source>
</evidence>
<reference evidence="18" key="2">
    <citation type="journal article" date="2021" name="Genome Biol. Evol.">
        <title>Developing a high-quality reference genome for a parasitic bivalve with doubly uniparental inheritance (Bivalvia: Unionida).</title>
        <authorList>
            <person name="Smith C.H."/>
        </authorList>
    </citation>
    <scope>NUCLEOTIDE SEQUENCE</scope>
    <source>
        <strain evidence="18">CHS0354</strain>
        <tissue evidence="18">Mantle</tissue>
    </source>
</reference>
<dbReference type="GO" id="GO:0005945">
    <property type="term" value="C:6-phosphofructokinase complex"/>
    <property type="evidence" value="ECO:0007669"/>
    <property type="project" value="TreeGrafter"/>
</dbReference>
<dbReference type="GO" id="GO:0003735">
    <property type="term" value="F:structural constituent of ribosome"/>
    <property type="evidence" value="ECO:0007669"/>
    <property type="project" value="InterPro"/>
</dbReference>
<dbReference type="NCBIfam" id="TIGR01024">
    <property type="entry name" value="rplS_bact"/>
    <property type="match status" value="1"/>
</dbReference>
<dbReference type="PROSITE" id="PS01015">
    <property type="entry name" value="RIBOSOMAL_L19"/>
    <property type="match status" value="1"/>
</dbReference>
<dbReference type="SUPFAM" id="SSF50104">
    <property type="entry name" value="Translation proteins SH3-like domain"/>
    <property type="match status" value="1"/>
</dbReference>
<dbReference type="NCBIfam" id="TIGR02483">
    <property type="entry name" value="PFK_mixed"/>
    <property type="match status" value="1"/>
</dbReference>
<keyword evidence="10" id="KW-0460">Magnesium</keyword>
<dbReference type="GO" id="GO:0070095">
    <property type="term" value="F:fructose-6-phosphate binding"/>
    <property type="evidence" value="ECO:0007669"/>
    <property type="project" value="TreeGrafter"/>
</dbReference>
<dbReference type="InterPro" id="IPR012829">
    <property type="entry name" value="Phosphofructokinase_III"/>
</dbReference>
<dbReference type="EMBL" id="JAEAOA010001427">
    <property type="protein sequence ID" value="KAK3582416.1"/>
    <property type="molecule type" value="Genomic_DNA"/>
</dbReference>
<dbReference type="FunFam" id="3.40.50.460:FF:000002">
    <property type="entry name" value="ATP-dependent 6-phosphofructokinase"/>
    <property type="match status" value="1"/>
</dbReference>
<dbReference type="GO" id="GO:1990904">
    <property type="term" value="C:ribonucleoprotein complex"/>
    <property type="evidence" value="ECO:0007669"/>
    <property type="project" value="UniProtKB-KW"/>
</dbReference>
<dbReference type="GO" id="GO:0046872">
    <property type="term" value="F:metal ion binding"/>
    <property type="evidence" value="ECO:0007669"/>
    <property type="project" value="UniProtKB-KW"/>
</dbReference>
<evidence type="ECO:0000256" key="4">
    <source>
        <dbReference type="ARBA" id="ARBA00005781"/>
    </source>
</evidence>
<comment type="cofactor">
    <cofactor evidence="1">
        <name>Mg(2+)</name>
        <dbReference type="ChEBI" id="CHEBI:18420"/>
    </cofactor>
</comment>
<evidence type="ECO:0000256" key="3">
    <source>
        <dbReference type="ARBA" id="ARBA00004679"/>
    </source>
</evidence>
<dbReference type="InterPro" id="IPR035966">
    <property type="entry name" value="PKF_sf"/>
</dbReference>
<evidence type="ECO:0000256" key="12">
    <source>
        <dbReference type="ARBA" id="ARBA00023152"/>
    </source>
</evidence>
<dbReference type="InterPro" id="IPR001857">
    <property type="entry name" value="Ribosomal_bL19"/>
</dbReference>
<evidence type="ECO:0000256" key="5">
    <source>
        <dbReference type="ARBA" id="ARBA00012055"/>
    </source>
</evidence>
<name>A0AAE0RZE0_9BIVA</name>
<reference evidence="18" key="1">
    <citation type="journal article" date="2021" name="Genome Biol. Evol.">
        <title>A High-Quality Reference Genome for a Parasitic Bivalve with Doubly Uniparental Inheritance (Bivalvia: Unionida).</title>
        <authorList>
            <person name="Smith C.H."/>
        </authorList>
    </citation>
    <scope>NUCLEOTIDE SEQUENCE</scope>
    <source>
        <strain evidence="18">CHS0354</strain>
    </source>
</reference>
<organism evidence="18 19">
    <name type="scientific">Potamilus streckersoni</name>
    <dbReference type="NCBI Taxonomy" id="2493646"/>
    <lineage>
        <taxon>Eukaryota</taxon>
        <taxon>Metazoa</taxon>
        <taxon>Spiralia</taxon>
        <taxon>Lophotrochozoa</taxon>
        <taxon>Mollusca</taxon>
        <taxon>Bivalvia</taxon>
        <taxon>Autobranchia</taxon>
        <taxon>Heteroconchia</taxon>
        <taxon>Palaeoheterodonta</taxon>
        <taxon>Unionida</taxon>
        <taxon>Unionoidea</taxon>
        <taxon>Unionidae</taxon>
        <taxon>Ambleminae</taxon>
        <taxon>Lampsilini</taxon>
        <taxon>Potamilus</taxon>
    </lineage>
</organism>
<dbReference type="SUPFAM" id="SSF53784">
    <property type="entry name" value="Phosphofructokinase"/>
    <property type="match status" value="1"/>
</dbReference>
<dbReference type="GO" id="GO:0048029">
    <property type="term" value="F:monosaccharide binding"/>
    <property type="evidence" value="ECO:0007669"/>
    <property type="project" value="TreeGrafter"/>
</dbReference>
<dbReference type="InterPro" id="IPR038657">
    <property type="entry name" value="Ribosomal_bL19_sf"/>
</dbReference>
<dbReference type="Pfam" id="PF00365">
    <property type="entry name" value="PFK"/>
    <property type="match status" value="1"/>
</dbReference>
<dbReference type="InterPro" id="IPR022953">
    <property type="entry name" value="ATP_PFK"/>
</dbReference>
<dbReference type="GO" id="GO:0030388">
    <property type="term" value="P:fructose 1,6-bisphosphate metabolic process"/>
    <property type="evidence" value="ECO:0007669"/>
    <property type="project" value="TreeGrafter"/>
</dbReference>
<dbReference type="AlphaFoldDB" id="A0AAE0RZE0"/>
<evidence type="ECO:0000256" key="16">
    <source>
        <dbReference type="ARBA" id="ARBA00048070"/>
    </source>
</evidence>
<evidence type="ECO:0000256" key="6">
    <source>
        <dbReference type="ARBA" id="ARBA00022490"/>
    </source>
</evidence>
<dbReference type="GO" id="GO:0006002">
    <property type="term" value="P:fructose 6-phosphate metabolic process"/>
    <property type="evidence" value="ECO:0007669"/>
    <property type="project" value="InterPro"/>
</dbReference>
<dbReference type="GO" id="GO:0061621">
    <property type="term" value="P:canonical glycolysis"/>
    <property type="evidence" value="ECO:0007669"/>
    <property type="project" value="TreeGrafter"/>
</dbReference>
<keyword evidence="9" id="KW-0418">Kinase</keyword>
<dbReference type="Gene3D" id="3.40.50.460">
    <property type="entry name" value="Phosphofructokinase domain"/>
    <property type="match status" value="1"/>
</dbReference>
<dbReference type="HAMAP" id="MF_01976">
    <property type="entry name" value="Phosphofructokinase_III"/>
    <property type="match status" value="1"/>
</dbReference>
<dbReference type="GO" id="GO:0005524">
    <property type="term" value="F:ATP binding"/>
    <property type="evidence" value="ECO:0007669"/>
    <property type="project" value="TreeGrafter"/>
</dbReference>
<dbReference type="EC" id="2.7.1.11" evidence="5"/>
<evidence type="ECO:0000256" key="11">
    <source>
        <dbReference type="ARBA" id="ARBA00022980"/>
    </source>
</evidence>
<dbReference type="InterPro" id="IPR018257">
    <property type="entry name" value="Ribosomal_bL19_CS"/>
</dbReference>
<evidence type="ECO:0000313" key="19">
    <source>
        <dbReference type="Proteomes" id="UP001195483"/>
    </source>
</evidence>
<dbReference type="PANTHER" id="PTHR13697">
    <property type="entry name" value="PHOSPHOFRUCTOKINASE"/>
    <property type="match status" value="1"/>
</dbReference>
<evidence type="ECO:0000259" key="17">
    <source>
        <dbReference type="Pfam" id="PF00365"/>
    </source>
</evidence>
<keyword evidence="8" id="KW-0479">Metal-binding</keyword>
<dbReference type="Gene3D" id="3.40.50.450">
    <property type="match status" value="1"/>
</dbReference>
<keyword evidence="11" id="KW-0689">Ribosomal protein</keyword>
<evidence type="ECO:0000256" key="8">
    <source>
        <dbReference type="ARBA" id="ARBA00022723"/>
    </source>
</evidence>
<protein>
    <recommendedName>
        <fullName evidence="14">Large ribosomal subunit protein bL19m</fullName>
        <ecNumber evidence="5">2.7.1.11</ecNumber>
    </recommendedName>
    <alternativeName>
        <fullName evidence="15">39S ribosomal protein L19, mitochondrial</fullName>
    </alternativeName>
</protein>
<dbReference type="PRINTS" id="PR00476">
    <property type="entry name" value="PHFRCTKINASE"/>
</dbReference>
<evidence type="ECO:0000256" key="7">
    <source>
        <dbReference type="ARBA" id="ARBA00022679"/>
    </source>
</evidence>
<sequence length="465" mass="50325">MNQISLVEALGLRNDVPDFRQGDTLSVQVRVVEGEKERLQQFKGVVISRQGAGISATMTLRKISHGIGVERIFPVHAPIISTIEVVKRGSVRRAKLYYLRKRTGKAATKVGVLTSGGDCSPLNATIRAVCKSLINAYGVTIIGFKDGFRGLIENDYEEINFLRLAGILSQGGTILGTSNRANPFRQYQPLTKDYKDVSSQVIENTKKLGIDALIAIGGDGTMSVASRFTDMGLPTVGIPKTIDNDLMSTDMTFGFDTAVNTVTECIDKINTTAMSHHRVMIIEVMGRYAGWIALYGGMASGADVILIPEIPYNIQVIAEICQKRTKVGKGFTIIIVSEGAKPVGGELTVNKFVKDSFDPLRLGGVGMALSKQIEELMPTQESRVTVLGHLQRGGSPTAFDRILATRFGCYAAKMVMQGEFGQMAALKGDDIVSVPIKDVANKSKLVPLDHELIENAKLIGISMGQ</sequence>
<dbReference type="GO" id="GO:0005840">
    <property type="term" value="C:ribosome"/>
    <property type="evidence" value="ECO:0007669"/>
    <property type="project" value="UniProtKB-KW"/>
</dbReference>
<comment type="pathway">
    <text evidence="3">Carbohydrate degradation; glycolysis; D-glyceraldehyde 3-phosphate and glycerone phosphate from D-glucose: step 3/4.</text>
</comment>
<dbReference type="Pfam" id="PF01245">
    <property type="entry name" value="Ribosomal_L19"/>
    <property type="match status" value="1"/>
</dbReference>
<dbReference type="PROSITE" id="PS00433">
    <property type="entry name" value="PHOSPHOFRUCTOKINASE"/>
    <property type="match status" value="1"/>
</dbReference>